<dbReference type="PANTHER" id="PTHR11005">
    <property type="entry name" value="LYSOSOMAL ACID LIPASE-RELATED"/>
    <property type="match status" value="1"/>
</dbReference>
<feature type="active site" description="Charge relay system" evidence="8">
    <location>
        <position position="334"/>
    </location>
</feature>
<evidence type="ECO:0000313" key="11">
    <source>
        <dbReference type="EMBL" id="CAI5450057.1"/>
    </source>
</evidence>
<feature type="active site" description="Charge relay system" evidence="8">
    <location>
        <position position="365"/>
    </location>
</feature>
<dbReference type="AlphaFoldDB" id="A0A9P1N6Y1"/>
<evidence type="ECO:0000256" key="4">
    <source>
        <dbReference type="ARBA" id="ARBA00022963"/>
    </source>
</evidence>
<organism evidence="11 12">
    <name type="scientific">Caenorhabditis angaria</name>
    <dbReference type="NCBI Taxonomy" id="860376"/>
    <lineage>
        <taxon>Eukaryota</taxon>
        <taxon>Metazoa</taxon>
        <taxon>Ecdysozoa</taxon>
        <taxon>Nematoda</taxon>
        <taxon>Chromadorea</taxon>
        <taxon>Rhabditida</taxon>
        <taxon>Rhabditina</taxon>
        <taxon>Rhabditomorpha</taxon>
        <taxon>Rhabditoidea</taxon>
        <taxon>Rhabditidae</taxon>
        <taxon>Peloderinae</taxon>
        <taxon>Caenorhabditis</taxon>
    </lineage>
</organism>
<dbReference type="Pfam" id="PF04083">
    <property type="entry name" value="Abhydro_lipase"/>
    <property type="match status" value="1"/>
</dbReference>
<proteinExistence type="inferred from homology"/>
<dbReference type="InterPro" id="IPR006693">
    <property type="entry name" value="AB_hydrolase_lipase"/>
</dbReference>
<feature type="active site" description="Nucleophile" evidence="8">
    <location>
        <position position="158"/>
    </location>
</feature>
<dbReference type="GO" id="GO:0016788">
    <property type="term" value="F:hydrolase activity, acting on ester bonds"/>
    <property type="evidence" value="ECO:0007669"/>
    <property type="project" value="InterPro"/>
</dbReference>
<name>A0A9P1N6Y1_9PELO</name>
<evidence type="ECO:0000256" key="6">
    <source>
        <dbReference type="ARBA" id="ARBA00023180"/>
    </source>
</evidence>
<keyword evidence="3 7" id="KW-0378">Hydrolase</keyword>
<keyword evidence="4 7" id="KW-0442">Lipid degradation</keyword>
<evidence type="ECO:0000313" key="12">
    <source>
        <dbReference type="Proteomes" id="UP001152747"/>
    </source>
</evidence>
<dbReference type="PIRSF" id="PIRSF000862">
    <property type="entry name" value="Steryl_ester_lip"/>
    <property type="match status" value="1"/>
</dbReference>
<evidence type="ECO:0000256" key="5">
    <source>
        <dbReference type="ARBA" id="ARBA00023098"/>
    </source>
</evidence>
<reference evidence="11" key="1">
    <citation type="submission" date="2022-11" db="EMBL/GenBank/DDBJ databases">
        <authorList>
            <person name="Kikuchi T."/>
        </authorList>
    </citation>
    <scope>NUCLEOTIDE SEQUENCE</scope>
    <source>
        <strain evidence="11">PS1010</strain>
    </source>
</reference>
<evidence type="ECO:0000256" key="3">
    <source>
        <dbReference type="ARBA" id="ARBA00022801"/>
    </source>
</evidence>
<feature type="signal peptide" evidence="9">
    <location>
        <begin position="1"/>
        <end position="19"/>
    </location>
</feature>
<dbReference type="SUPFAM" id="SSF53474">
    <property type="entry name" value="alpha/beta-Hydrolases"/>
    <property type="match status" value="1"/>
</dbReference>
<comment type="caution">
    <text evidence="11">The sequence shown here is derived from an EMBL/GenBank/DDBJ whole genome shotgun (WGS) entry which is preliminary data.</text>
</comment>
<keyword evidence="2 9" id="KW-0732">Signal</keyword>
<keyword evidence="5" id="KW-0443">Lipid metabolism</keyword>
<feature type="domain" description="Partial AB-hydrolase lipase" evidence="10">
    <location>
        <begin position="29"/>
        <end position="81"/>
    </location>
</feature>
<evidence type="ECO:0000256" key="2">
    <source>
        <dbReference type="ARBA" id="ARBA00022729"/>
    </source>
</evidence>
<dbReference type="Gene3D" id="3.40.50.1820">
    <property type="entry name" value="alpha/beta hydrolase"/>
    <property type="match status" value="1"/>
</dbReference>
<evidence type="ECO:0000259" key="10">
    <source>
        <dbReference type="Pfam" id="PF04083"/>
    </source>
</evidence>
<feature type="chain" id="PRO_5040332464" description="Lipase" evidence="9">
    <location>
        <begin position="20"/>
        <end position="390"/>
    </location>
</feature>
<dbReference type="InterPro" id="IPR029058">
    <property type="entry name" value="AB_hydrolase_fold"/>
</dbReference>
<dbReference type="OrthoDB" id="9974421at2759"/>
<accession>A0A9P1N6Y1</accession>
<gene>
    <name evidence="11" type="ORF">CAMP_LOCUS12694</name>
</gene>
<evidence type="ECO:0000256" key="8">
    <source>
        <dbReference type="PIRSR" id="PIRSR000862-1"/>
    </source>
</evidence>
<dbReference type="EMBL" id="CANHGI010000005">
    <property type="protein sequence ID" value="CAI5450057.1"/>
    <property type="molecule type" value="Genomic_DNA"/>
</dbReference>
<sequence length="390" mass="44712">MNSVLIFLVIFVNLELVTTVDWEFYLDTPEVIRSWGYPDETHDVTTQDGFILQLHRIPNPNRPVIFLQHAFLSSSFDWVCNSPGQSAGFVFFDAGFDVWMGNWRGNTYSRRHASLDPDEDKEFWDWSIDHHSKFDLPAMINHTLTHTNRENLYYVGHSLGTLAIFQKLSVDQKFGAKIAKIFALAPVGALHHMRGAFSYASRYFGQEIQDLNRKYGPAQFFGASKGLKLIVKYTCGLYTSVEELCSDIVMMFVGPTSDGTWNQTRVPIYMAHSPAGSSSNVLEHFNQMVSYGGVPYYDMGPERNLEVYGTYLPPAYDYSKIADVEVYLFWSEDDWLSTKEDVEGFLVPKLAKVVRGNFRVSNYNHLHFVWGTKAYLDVYRPIIDLINEDL</sequence>
<evidence type="ECO:0000256" key="1">
    <source>
        <dbReference type="ARBA" id="ARBA00010701"/>
    </source>
</evidence>
<dbReference type="Proteomes" id="UP001152747">
    <property type="component" value="Unassembled WGS sequence"/>
</dbReference>
<evidence type="ECO:0000256" key="9">
    <source>
        <dbReference type="SAM" id="SignalP"/>
    </source>
</evidence>
<dbReference type="InterPro" id="IPR025483">
    <property type="entry name" value="Lipase_euk"/>
</dbReference>
<comment type="similarity">
    <text evidence="1 7">Belongs to the AB hydrolase superfamily. Lipase family.</text>
</comment>
<protein>
    <recommendedName>
        <fullName evidence="7">Lipase</fullName>
    </recommendedName>
</protein>
<keyword evidence="6" id="KW-0325">Glycoprotein</keyword>
<dbReference type="FunFam" id="3.40.50.1820:FF:000057">
    <property type="entry name" value="Lipase"/>
    <property type="match status" value="1"/>
</dbReference>
<dbReference type="GO" id="GO:0016042">
    <property type="term" value="P:lipid catabolic process"/>
    <property type="evidence" value="ECO:0007669"/>
    <property type="project" value="UniProtKB-KW"/>
</dbReference>
<keyword evidence="12" id="KW-1185">Reference proteome</keyword>
<evidence type="ECO:0000256" key="7">
    <source>
        <dbReference type="PIRNR" id="PIRNR000862"/>
    </source>
</evidence>